<sequence length="447" mass="50029">MRKPIPGIAFSTIFVLLFYSVTSAQDSLSRPELKWDLATCLNYAARNNIQVRTLEQSRLSSEQNLLLSKAARYPNLNGTMSQTIVNSKSTDPVVGGFQTQANFSSNYSLNSSVTLYNGGYLKNDIKQKDLQVQMSDLDIQTALNDVTIQITQAYLNILLARENIVYLEDLLTTSQAQLTQGKQRYDAGSISRKDYIQFEGLVATDQFNLVTARNAYRQNIITLKQLLQLNSSVNFDVVVPDTLYMNPVITPLPDAAARALSIRPEVMADSLNIMAAELELEKSKAGRRPLISLSGALSTGYSDNRDEAYFPQLNNNFFQRAGLSMSIPIFQNRINKTNIELSKIQIEQAKLTLLGTKTTLDQAVEQAYIALLNARNQYSVAELQLRVSQQTLDITNEQLKLGAVNMVDLLTQKNLYVQALQNYIQARYSAILNHKVYDFYTGVPVSL</sequence>
<evidence type="ECO:0000256" key="6">
    <source>
        <dbReference type="ARBA" id="ARBA00023136"/>
    </source>
</evidence>
<dbReference type="InterPro" id="IPR003423">
    <property type="entry name" value="OMP_efflux"/>
</dbReference>
<evidence type="ECO:0000313" key="8">
    <source>
        <dbReference type="EMBL" id="RZS70697.1"/>
    </source>
</evidence>
<dbReference type="Pfam" id="PF02321">
    <property type="entry name" value="OEP"/>
    <property type="match status" value="2"/>
</dbReference>
<protein>
    <submittedName>
        <fullName evidence="8">Outer membrane protein</fullName>
    </submittedName>
</protein>
<name>A0A4Q7MQ98_9BACT</name>
<dbReference type="InterPro" id="IPR051906">
    <property type="entry name" value="TolC-like"/>
</dbReference>
<dbReference type="Proteomes" id="UP000293874">
    <property type="component" value="Unassembled WGS sequence"/>
</dbReference>
<keyword evidence="9" id="KW-1185">Reference proteome</keyword>
<dbReference type="EMBL" id="SGXA01000002">
    <property type="protein sequence ID" value="RZS70697.1"/>
    <property type="molecule type" value="Genomic_DNA"/>
</dbReference>
<keyword evidence="7" id="KW-0998">Cell outer membrane</keyword>
<accession>A0A4Q7MQ98</accession>
<evidence type="ECO:0000256" key="7">
    <source>
        <dbReference type="ARBA" id="ARBA00023237"/>
    </source>
</evidence>
<dbReference type="SUPFAM" id="SSF56954">
    <property type="entry name" value="Outer membrane efflux proteins (OEP)"/>
    <property type="match status" value="1"/>
</dbReference>
<dbReference type="AlphaFoldDB" id="A0A4Q7MQ98"/>
<dbReference type="OrthoDB" id="9811587at2"/>
<gene>
    <name evidence="8" type="ORF">EV199_2590</name>
</gene>
<keyword evidence="4" id="KW-1134">Transmembrane beta strand</keyword>
<evidence type="ECO:0000256" key="3">
    <source>
        <dbReference type="ARBA" id="ARBA00022448"/>
    </source>
</evidence>
<reference evidence="8 9" key="1">
    <citation type="submission" date="2019-02" db="EMBL/GenBank/DDBJ databases">
        <title>Genomic Encyclopedia of Type Strains, Phase IV (KMG-IV): sequencing the most valuable type-strain genomes for metagenomic binning, comparative biology and taxonomic classification.</title>
        <authorList>
            <person name="Goeker M."/>
        </authorList>
    </citation>
    <scope>NUCLEOTIDE SEQUENCE [LARGE SCALE GENOMIC DNA]</scope>
    <source>
        <strain evidence="8 9">DSM 18116</strain>
    </source>
</reference>
<evidence type="ECO:0000313" key="9">
    <source>
        <dbReference type="Proteomes" id="UP000293874"/>
    </source>
</evidence>
<dbReference type="GO" id="GO:0015562">
    <property type="term" value="F:efflux transmembrane transporter activity"/>
    <property type="evidence" value="ECO:0007669"/>
    <property type="project" value="InterPro"/>
</dbReference>
<dbReference type="GO" id="GO:0009279">
    <property type="term" value="C:cell outer membrane"/>
    <property type="evidence" value="ECO:0007669"/>
    <property type="project" value="UniProtKB-SubCell"/>
</dbReference>
<organism evidence="8 9">
    <name type="scientific">Pseudobacter ginsenosidimutans</name>
    <dbReference type="NCBI Taxonomy" id="661488"/>
    <lineage>
        <taxon>Bacteria</taxon>
        <taxon>Pseudomonadati</taxon>
        <taxon>Bacteroidota</taxon>
        <taxon>Chitinophagia</taxon>
        <taxon>Chitinophagales</taxon>
        <taxon>Chitinophagaceae</taxon>
        <taxon>Pseudobacter</taxon>
    </lineage>
</organism>
<dbReference type="GO" id="GO:1990281">
    <property type="term" value="C:efflux pump complex"/>
    <property type="evidence" value="ECO:0007669"/>
    <property type="project" value="TreeGrafter"/>
</dbReference>
<dbReference type="GO" id="GO:0015288">
    <property type="term" value="F:porin activity"/>
    <property type="evidence" value="ECO:0007669"/>
    <property type="project" value="TreeGrafter"/>
</dbReference>
<evidence type="ECO:0000256" key="5">
    <source>
        <dbReference type="ARBA" id="ARBA00022692"/>
    </source>
</evidence>
<keyword evidence="5" id="KW-0812">Transmembrane</keyword>
<dbReference type="PANTHER" id="PTHR30026:SF20">
    <property type="entry name" value="OUTER MEMBRANE PROTEIN TOLC"/>
    <property type="match status" value="1"/>
</dbReference>
<comment type="caution">
    <text evidence="8">The sequence shown here is derived from an EMBL/GenBank/DDBJ whole genome shotgun (WGS) entry which is preliminary data.</text>
</comment>
<dbReference type="RefSeq" id="WP_130541163.1">
    <property type="nucleotide sequence ID" value="NZ_CP042431.1"/>
</dbReference>
<evidence type="ECO:0000256" key="4">
    <source>
        <dbReference type="ARBA" id="ARBA00022452"/>
    </source>
</evidence>
<evidence type="ECO:0000256" key="2">
    <source>
        <dbReference type="ARBA" id="ARBA00007613"/>
    </source>
</evidence>
<dbReference type="PANTHER" id="PTHR30026">
    <property type="entry name" value="OUTER MEMBRANE PROTEIN TOLC"/>
    <property type="match status" value="1"/>
</dbReference>
<keyword evidence="3" id="KW-0813">Transport</keyword>
<keyword evidence="6" id="KW-0472">Membrane</keyword>
<proteinExistence type="inferred from homology"/>
<comment type="subcellular location">
    <subcellularLocation>
        <location evidence="1">Cell outer membrane</location>
    </subcellularLocation>
</comment>
<comment type="similarity">
    <text evidence="2">Belongs to the outer membrane factor (OMF) (TC 1.B.17) family.</text>
</comment>
<dbReference type="Gene3D" id="1.20.1600.10">
    <property type="entry name" value="Outer membrane efflux proteins (OEP)"/>
    <property type="match status" value="1"/>
</dbReference>
<evidence type="ECO:0000256" key="1">
    <source>
        <dbReference type="ARBA" id="ARBA00004442"/>
    </source>
</evidence>